<reference evidence="2" key="1">
    <citation type="submission" date="2024-05" db="EMBL/GenBank/DDBJ databases">
        <title>Herbiconiux sp. A18JL235.</title>
        <authorList>
            <person name="Zhang G."/>
        </authorList>
    </citation>
    <scope>NUCLEOTIDE SEQUENCE</scope>
    <source>
        <strain evidence="2">A18JL235</strain>
    </source>
</reference>
<evidence type="ECO:0000256" key="1">
    <source>
        <dbReference type="SAM" id="MobiDB-lite"/>
    </source>
</evidence>
<name>A0AB39BFQ9_9MICO</name>
<sequence length="187" mass="20047">MRVMLKLILDCGPDAAWRALRSPAVFREVSSPLVEIESLTVDGFPTVWTEGVHPVEMRGAGIVPIGQQLINLSFRTAEHGSTRIVHDSGVGVRGAVAVLSMWDHKMAVAPDPAGTGRTLYRDKLEVHAGLLTPAAWYGLWAFWQWRGHRLQQLAPTWAFDPPAATDAGEADADETAAAGGDATGPAS</sequence>
<evidence type="ECO:0000313" key="2">
    <source>
        <dbReference type="EMBL" id="XDI04955.1"/>
    </source>
</evidence>
<dbReference type="AlphaFoldDB" id="A0AB39BFQ9"/>
<feature type="compositionally biased region" description="Low complexity" evidence="1">
    <location>
        <begin position="175"/>
        <end position="187"/>
    </location>
</feature>
<evidence type="ECO:0008006" key="3">
    <source>
        <dbReference type="Google" id="ProtNLM"/>
    </source>
</evidence>
<protein>
    <recommendedName>
        <fullName evidence="3">SRPBCC family protein</fullName>
    </recommendedName>
</protein>
<gene>
    <name evidence="2" type="ORF">ABFY20_16715</name>
</gene>
<dbReference type="RefSeq" id="WP_368497333.1">
    <property type="nucleotide sequence ID" value="NZ_CP162511.1"/>
</dbReference>
<dbReference type="EMBL" id="CP162511">
    <property type="protein sequence ID" value="XDI04955.1"/>
    <property type="molecule type" value="Genomic_DNA"/>
</dbReference>
<accession>A0AB39BFQ9</accession>
<feature type="region of interest" description="Disordered" evidence="1">
    <location>
        <begin position="161"/>
        <end position="187"/>
    </location>
</feature>
<organism evidence="2">
    <name type="scientific">Herbiconiux sp. A18JL235</name>
    <dbReference type="NCBI Taxonomy" id="3152363"/>
    <lineage>
        <taxon>Bacteria</taxon>
        <taxon>Bacillati</taxon>
        <taxon>Actinomycetota</taxon>
        <taxon>Actinomycetes</taxon>
        <taxon>Micrococcales</taxon>
        <taxon>Microbacteriaceae</taxon>
        <taxon>Herbiconiux</taxon>
    </lineage>
</organism>
<proteinExistence type="predicted"/>